<reference evidence="1 2" key="1">
    <citation type="submission" date="2020-11" db="EMBL/GenBank/DDBJ databases">
        <title>Closed and high quality bacterial genomes of the OMM12 community.</title>
        <authorList>
            <person name="Marbouty M."/>
            <person name="Lamy-Besnier Q."/>
            <person name="Debarbieux L."/>
            <person name="Koszul R."/>
        </authorList>
    </citation>
    <scope>NUCLEOTIDE SEQUENCE [LARGE SCALE GENOMIC DNA]</scope>
    <source>
        <strain evidence="1 2">YL31</strain>
    </source>
</reference>
<dbReference type="EMBL" id="CP065315">
    <property type="protein sequence ID" value="QQR06859.1"/>
    <property type="molecule type" value="Genomic_DNA"/>
</dbReference>
<accession>A0AAX1KLK7</accession>
<organism evidence="1 2">
    <name type="scientific">Flavonifractor plautii</name>
    <name type="common">Fusobacterium plautii</name>
    <dbReference type="NCBI Taxonomy" id="292800"/>
    <lineage>
        <taxon>Bacteria</taxon>
        <taxon>Bacillati</taxon>
        <taxon>Bacillota</taxon>
        <taxon>Clostridia</taxon>
        <taxon>Eubacteriales</taxon>
        <taxon>Oscillospiraceae</taxon>
        <taxon>Flavonifractor</taxon>
    </lineage>
</organism>
<gene>
    <name evidence="1" type="ORF">I5Q84_05075</name>
</gene>
<proteinExistence type="predicted"/>
<dbReference type="RefSeq" id="WP_065534229.1">
    <property type="nucleotide sequence ID" value="NZ_CP015406.2"/>
</dbReference>
<evidence type="ECO:0000313" key="2">
    <source>
        <dbReference type="Proteomes" id="UP000595792"/>
    </source>
</evidence>
<dbReference type="AlphaFoldDB" id="A0AAX1KLK7"/>
<dbReference type="KEGG" id="fpla:A4U99_04825"/>
<evidence type="ECO:0000313" key="1">
    <source>
        <dbReference type="EMBL" id="QQR06859.1"/>
    </source>
</evidence>
<dbReference type="Proteomes" id="UP000595792">
    <property type="component" value="Chromosome"/>
</dbReference>
<protein>
    <submittedName>
        <fullName evidence="1">Uncharacterized protein</fullName>
    </submittedName>
</protein>
<sequence length="83" mass="8498">MKRATLERLAAVLVLAACICAECIPLLLVLVAAAALCVGLANSQSLGNLSRKKTAGAATPGGQKGKEKLICPYCRGLEGDCQV</sequence>
<name>A0AAX1KLK7_FLAPL</name>